<reference evidence="3 4" key="1">
    <citation type="submission" date="2019-08" db="EMBL/GenBank/DDBJ databases">
        <authorList>
            <person name="Peeters C."/>
        </authorList>
    </citation>
    <scope>NUCLEOTIDE SEQUENCE [LARGE SCALE GENOMIC DNA]</scope>
    <source>
        <strain evidence="3 4">LMG 31108</strain>
    </source>
</reference>
<feature type="compositionally biased region" description="Low complexity" evidence="1">
    <location>
        <begin position="442"/>
        <end position="457"/>
    </location>
</feature>
<feature type="region of interest" description="Disordered" evidence="1">
    <location>
        <begin position="440"/>
        <end position="495"/>
    </location>
</feature>
<sequence length="495" mass="49044">MAGLDSVLATTLARRLDSLLGMGQGVSSTTAPNAIAGSQPSGDATSALGDLATKTSPTAVALGNATSQPAPRNPTPIQQATLSAAARTIDTILRLAPDSPGPVQASAPVWPAAPGTGAPALAPLVAAALREALSTSGLFYESHLSQWASGSRSFEQLQAEPQLRWPASANLAAQLRAAGADATLPGPGPLTRLLGPSGGEAAFATGWSTLGPATVSSPLTLPTATPNALTAPAGAPAQAGQVANADAADGGLRASANLPNTANALAHAASVAHTTSSVLPTGRDADAALAAGGTSTTSQQHGAAGAIAAVANTPAESVTLVRQQLDMLVNPQFQWNGMAWPGAPMAWQVEERAGQHTPGEAAAPSTWHTHLRLTLPSLGTIDVTLGLSGQQLQARLLADSTASTDVLSKEGEDLRQRLASVGLIASQLSFGALSEAQEADGADGAATTPDAASTAGAVGRANSQASVSDAETARLSVPTPVSDETSNAPKAGGEA</sequence>
<dbReference type="EMBL" id="CABPSB010000006">
    <property type="protein sequence ID" value="VVE03535.1"/>
    <property type="molecule type" value="Genomic_DNA"/>
</dbReference>
<gene>
    <name evidence="3" type="ORF">PAN31108_02260</name>
</gene>
<evidence type="ECO:0000313" key="4">
    <source>
        <dbReference type="Proteomes" id="UP000406256"/>
    </source>
</evidence>
<dbReference type="OrthoDB" id="5296742at2"/>
<evidence type="ECO:0000313" key="3">
    <source>
        <dbReference type="EMBL" id="VVE03535.1"/>
    </source>
</evidence>
<protein>
    <recommendedName>
        <fullName evidence="2">Flagellar hook-length control protein-like C-terminal domain-containing protein</fullName>
    </recommendedName>
</protein>
<evidence type="ECO:0000259" key="2">
    <source>
        <dbReference type="Pfam" id="PF02120"/>
    </source>
</evidence>
<organism evidence="3 4">
    <name type="scientific">Pandoraea anhela</name>
    <dbReference type="NCBI Taxonomy" id="2508295"/>
    <lineage>
        <taxon>Bacteria</taxon>
        <taxon>Pseudomonadati</taxon>
        <taxon>Pseudomonadota</taxon>
        <taxon>Betaproteobacteria</taxon>
        <taxon>Burkholderiales</taxon>
        <taxon>Burkholderiaceae</taxon>
        <taxon>Pandoraea</taxon>
    </lineage>
</organism>
<dbReference type="PROSITE" id="PS00012">
    <property type="entry name" value="PHOSPHOPANTETHEINE"/>
    <property type="match status" value="1"/>
</dbReference>
<dbReference type="InterPro" id="IPR021136">
    <property type="entry name" value="Flagellar_hook_control-like_C"/>
</dbReference>
<dbReference type="Pfam" id="PF02120">
    <property type="entry name" value="Flg_hook"/>
    <property type="match status" value="1"/>
</dbReference>
<dbReference type="AlphaFoldDB" id="A0A5E4UX63"/>
<dbReference type="InterPro" id="IPR038610">
    <property type="entry name" value="FliK-like_C_sf"/>
</dbReference>
<dbReference type="Gene3D" id="3.30.750.140">
    <property type="match status" value="1"/>
</dbReference>
<name>A0A5E4UX63_9BURK</name>
<proteinExistence type="predicted"/>
<dbReference type="InterPro" id="IPR006162">
    <property type="entry name" value="Ppantetheine_attach_site"/>
</dbReference>
<evidence type="ECO:0000256" key="1">
    <source>
        <dbReference type="SAM" id="MobiDB-lite"/>
    </source>
</evidence>
<dbReference type="Proteomes" id="UP000406256">
    <property type="component" value="Unassembled WGS sequence"/>
</dbReference>
<keyword evidence="4" id="KW-1185">Reference proteome</keyword>
<feature type="domain" description="Flagellar hook-length control protein-like C-terminal" evidence="2">
    <location>
        <begin position="361"/>
        <end position="436"/>
    </location>
</feature>
<accession>A0A5E4UX63</accession>
<dbReference type="RefSeq" id="WP_150668939.1">
    <property type="nucleotide sequence ID" value="NZ_CABPSB010000006.1"/>
</dbReference>